<reference evidence="6 7" key="1">
    <citation type="submission" date="2020-09" db="EMBL/GenBank/DDBJ databases">
        <title>Genome sequences of type strains of Chitinophaga qingshengii and Chitinophaga varians.</title>
        <authorList>
            <person name="Kittiwongwattana C."/>
        </authorList>
    </citation>
    <scope>NUCLEOTIDE SEQUENCE [LARGE SCALE GENOMIC DNA]</scope>
    <source>
        <strain evidence="6 7">JCM 30026</strain>
    </source>
</reference>
<dbReference type="PROSITE" id="PS50977">
    <property type="entry name" value="HTH_TETR_2"/>
    <property type="match status" value="1"/>
</dbReference>
<keyword evidence="2 4" id="KW-0238">DNA-binding</keyword>
<keyword evidence="1" id="KW-0805">Transcription regulation</keyword>
<gene>
    <name evidence="6" type="ORF">ICL07_17780</name>
</gene>
<dbReference type="PANTHER" id="PTHR47506:SF1">
    <property type="entry name" value="HTH-TYPE TRANSCRIPTIONAL REGULATOR YJDC"/>
    <property type="match status" value="1"/>
</dbReference>
<keyword evidence="3" id="KW-0804">Transcription</keyword>
<dbReference type="InterPro" id="IPR036271">
    <property type="entry name" value="Tet_transcr_reg_TetR-rel_C_sf"/>
</dbReference>
<evidence type="ECO:0000313" key="6">
    <source>
        <dbReference type="EMBL" id="MBC9932241.1"/>
    </source>
</evidence>
<accession>A0ABR7TP39</accession>
<evidence type="ECO:0000256" key="2">
    <source>
        <dbReference type="ARBA" id="ARBA00023125"/>
    </source>
</evidence>
<proteinExistence type="predicted"/>
<evidence type="ECO:0000256" key="3">
    <source>
        <dbReference type="ARBA" id="ARBA00023163"/>
    </source>
</evidence>
<evidence type="ECO:0000256" key="1">
    <source>
        <dbReference type="ARBA" id="ARBA00023015"/>
    </source>
</evidence>
<dbReference type="Gene3D" id="1.10.357.10">
    <property type="entry name" value="Tetracycline Repressor, domain 2"/>
    <property type="match status" value="1"/>
</dbReference>
<evidence type="ECO:0000259" key="5">
    <source>
        <dbReference type="PROSITE" id="PS50977"/>
    </source>
</evidence>
<sequence length="180" mass="21140">MKQKISDPRQRLLDTATDLFYRQGYHATGINQVLQEAGVARASLYLHFSSKEALLEAFLEYRHTYWFDALKSFTEKHAKAKEKILAAFDFLLYINEKEHYRGCAFLNILSEITEQDGEALRIIRDHKKELRTYFSSILNKEKQLVQDHVYLLFESAMVESQLYANQWPVQEARKMVATLL</sequence>
<evidence type="ECO:0000256" key="4">
    <source>
        <dbReference type="PROSITE-ProRule" id="PRU00335"/>
    </source>
</evidence>
<feature type="domain" description="HTH tetR-type" evidence="5">
    <location>
        <begin position="6"/>
        <end position="66"/>
    </location>
</feature>
<dbReference type="SUPFAM" id="SSF46689">
    <property type="entry name" value="Homeodomain-like"/>
    <property type="match status" value="1"/>
</dbReference>
<dbReference type="SUPFAM" id="SSF48498">
    <property type="entry name" value="Tetracyclin repressor-like, C-terminal domain"/>
    <property type="match status" value="1"/>
</dbReference>
<dbReference type="EMBL" id="JACVFC010000002">
    <property type="protein sequence ID" value="MBC9932241.1"/>
    <property type="molecule type" value="Genomic_DNA"/>
</dbReference>
<name>A0ABR7TP39_9BACT</name>
<dbReference type="PANTHER" id="PTHR47506">
    <property type="entry name" value="TRANSCRIPTIONAL REGULATORY PROTEIN"/>
    <property type="match status" value="1"/>
</dbReference>
<evidence type="ECO:0000313" key="7">
    <source>
        <dbReference type="Proteomes" id="UP000659124"/>
    </source>
</evidence>
<dbReference type="InterPro" id="IPR001647">
    <property type="entry name" value="HTH_TetR"/>
</dbReference>
<dbReference type="PRINTS" id="PR00455">
    <property type="entry name" value="HTHTETR"/>
</dbReference>
<comment type="caution">
    <text evidence="6">The sequence shown here is derived from an EMBL/GenBank/DDBJ whole genome shotgun (WGS) entry which is preliminary data.</text>
</comment>
<protein>
    <submittedName>
        <fullName evidence="6">TetR/AcrR family transcriptional regulator</fullName>
    </submittedName>
</protein>
<feature type="DNA-binding region" description="H-T-H motif" evidence="4">
    <location>
        <begin position="29"/>
        <end position="48"/>
    </location>
</feature>
<organism evidence="6 7">
    <name type="scientific">Chitinophaga qingshengii</name>
    <dbReference type="NCBI Taxonomy" id="1569794"/>
    <lineage>
        <taxon>Bacteria</taxon>
        <taxon>Pseudomonadati</taxon>
        <taxon>Bacteroidota</taxon>
        <taxon>Chitinophagia</taxon>
        <taxon>Chitinophagales</taxon>
        <taxon>Chitinophagaceae</taxon>
        <taxon>Chitinophaga</taxon>
    </lineage>
</organism>
<dbReference type="Pfam" id="PF00440">
    <property type="entry name" value="TetR_N"/>
    <property type="match status" value="1"/>
</dbReference>
<dbReference type="RefSeq" id="WP_188089372.1">
    <property type="nucleotide sequence ID" value="NZ_JACVFC010000002.1"/>
</dbReference>
<keyword evidence="7" id="KW-1185">Reference proteome</keyword>
<dbReference type="InterPro" id="IPR009057">
    <property type="entry name" value="Homeodomain-like_sf"/>
</dbReference>
<dbReference type="Proteomes" id="UP000659124">
    <property type="component" value="Unassembled WGS sequence"/>
</dbReference>